<keyword evidence="1" id="KW-0812">Transmembrane</keyword>
<feature type="transmembrane region" description="Helical" evidence="1">
    <location>
        <begin position="56"/>
        <end position="76"/>
    </location>
</feature>
<dbReference type="OrthoDB" id="5147210at2"/>
<dbReference type="RefSeq" id="WP_100364537.1">
    <property type="nucleotide sequence ID" value="NZ_PGFF01000001.1"/>
</dbReference>
<protein>
    <submittedName>
        <fullName evidence="2">Uncharacterized protein</fullName>
    </submittedName>
</protein>
<comment type="caution">
    <text evidence="2">The sequence shown here is derived from an EMBL/GenBank/DDBJ whole genome shotgun (WGS) entry which is preliminary data.</text>
</comment>
<dbReference type="AlphaFoldDB" id="A0A2M9CKB4"/>
<organism evidence="2 3">
    <name type="scientific">Diaminobutyricimonas aerilata</name>
    <dbReference type="NCBI Taxonomy" id="1162967"/>
    <lineage>
        <taxon>Bacteria</taxon>
        <taxon>Bacillati</taxon>
        <taxon>Actinomycetota</taxon>
        <taxon>Actinomycetes</taxon>
        <taxon>Micrococcales</taxon>
        <taxon>Microbacteriaceae</taxon>
        <taxon>Diaminobutyricimonas</taxon>
    </lineage>
</organism>
<reference evidence="2 3" key="1">
    <citation type="submission" date="2017-11" db="EMBL/GenBank/DDBJ databases">
        <title>Genomic Encyclopedia of Archaeal and Bacterial Type Strains, Phase II (KMG-II): From Individual Species to Whole Genera.</title>
        <authorList>
            <person name="Goeker M."/>
        </authorList>
    </citation>
    <scope>NUCLEOTIDE SEQUENCE [LARGE SCALE GENOMIC DNA]</scope>
    <source>
        <strain evidence="2 3">DSM 27393</strain>
    </source>
</reference>
<accession>A0A2M9CKB4</accession>
<keyword evidence="1" id="KW-0472">Membrane</keyword>
<dbReference type="EMBL" id="PGFF01000001">
    <property type="protein sequence ID" value="PJJ72330.1"/>
    <property type="molecule type" value="Genomic_DNA"/>
</dbReference>
<evidence type="ECO:0000313" key="2">
    <source>
        <dbReference type="EMBL" id="PJJ72330.1"/>
    </source>
</evidence>
<name>A0A2M9CKB4_9MICO</name>
<gene>
    <name evidence="2" type="ORF">CLV46_1897</name>
</gene>
<evidence type="ECO:0000313" key="3">
    <source>
        <dbReference type="Proteomes" id="UP000228758"/>
    </source>
</evidence>
<evidence type="ECO:0000256" key="1">
    <source>
        <dbReference type="SAM" id="Phobius"/>
    </source>
</evidence>
<keyword evidence="1" id="KW-1133">Transmembrane helix</keyword>
<proteinExistence type="predicted"/>
<sequence>MSHPTSPAHRIPGTLSEAQRAEILNTAVAGYVRKGWAAEAISGTQAVLVKTKRIGWFWNLILVLITAGLWLIYVVYRALNRKQKRLVLFVDERGQVHTR</sequence>
<dbReference type="Proteomes" id="UP000228758">
    <property type="component" value="Unassembled WGS sequence"/>
</dbReference>
<keyword evidence="3" id="KW-1185">Reference proteome</keyword>